<keyword evidence="8" id="KW-0067">ATP-binding</keyword>
<proteinExistence type="inferred from homology"/>
<dbReference type="PANTHER" id="PTHR43071">
    <property type="entry name" value="2-AMINO-4-HYDROXY-6-HYDROXYMETHYLDIHYDROPTERIDINE PYROPHOSPHOKINASE"/>
    <property type="match status" value="1"/>
</dbReference>
<dbReference type="NCBIfam" id="TIGR01498">
    <property type="entry name" value="folK"/>
    <property type="match status" value="1"/>
</dbReference>
<dbReference type="Proteomes" id="UP000247565">
    <property type="component" value="Unassembled WGS sequence"/>
</dbReference>
<dbReference type="Pfam" id="PF01288">
    <property type="entry name" value="HPPK"/>
    <property type="match status" value="1"/>
</dbReference>
<dbReference type="AlphaFoldDB" id="A0A318MXX6"/>
<comment type="pathway">
    <text evidence="1">Cofactor biosynthesis; tetrahydrofolate biosynthesis; 2-amino-4-hydroxy-6-hydroxymethyl-7,8-dihydropteridine diphosphate from 7,8-dihydroneopterin triphosphate: step 4/4.</text>
</comment>
<dbReference type="GO" id="GO:0005524">
    <property type="term" value="F:ATP binding"/>
    <property type="evidence" value="ECO:0007669"/>
    <property type="project" value="UniProtKB-KW"/>
</dbReference>
<dbReference type="RefSeq" id="WP_110438164.1">
    <property type="nucleotide sequence ID" value="NZ_CP046393.1"/>
</dbReference>
<evidence type="ECO:0000256" key="3">
    <source>
        <dbReference type="ARBA" id="ARBA00013253"/>
    </source>
</evidence>
<evidence type="ECO:0000256" key="5">
    <source>
        <dbReference type="ARBA" id="ARBA00022679"/>
    </source>
</evidence>
<dbReference type="CDD" id="cd00483">
    <property type="entry name" value="HPPK"/>
    <property type="match status" value="1"/>
</dbReference>
<evidence type="ECO:0000256" key="6">
    <source>
        <dbReference type="ARBA" id="ARBA00022741"/>
    </source>
</evidence>
<evidence type="ECO:0000256" key="7">
    <source>
        <dbReference type="ARBA" id="ARBA00022777"/>
    </source>
</evidence>
<keyword evidence="6" id="KW-0547">Nucleotide-binding</keyword>
<dbReference type="InterPro" id="IPR000550">
    <property type="entry name" value="Hppk"/>
</dbReference>
<keyword evidence="9" id="KW-0289">Folate biosynthesis</keyword>
<feature type="domain" description="7,8-dihydro-6-hydroxymethylpterin-pyrophosphokinase" evidence="13">
    <location>
        <begin position="3"/>
        <end position="136"/>
    </location>
</feature>
<evidence type="ECO:0000256" key="11">
    <source>
        <dbReference type="ARBA" id="ARBA00029766"/>
    </source>
</evidence>
<dbReference type="OrthoDB" id="9808041at2"/>
<keyword evidence="5" id="KW-0808">Transferase</keyword>
<evidence type="ECO:0000256" key="4">
    <source>
        <dbReference type="ARBA" id="ARBA00016218"/>
    </source>
</evidence>
<dbReference type="GO" id="GO:0016301">
    <property type="term" value="F:kinase activity"/>
    <property type="evidence" value="ECO:0007669"/>
    <property type="project" value="UniProtKB-KW"/>
</dbReference>
<dbReference type="EMBL" id="QGLT01000001">
    <property type="protein sequence ID" value="PXZ01645.1"/>
    <property type="molecule type" value="Genomic_DNA"/>
</dbReference>
<reference evidence="14 15" key="1">
    <citation type="submission" date="2018-05" db="EMBL/GenBank/DDBJ databases">
        <title>Reference genomes for bee gut microbiota database.</title>
        <authorList>
            <person name="Ellegaard K.M."/>
        </authorList>
    </citation>
    <scope>NUCLEOTIDE SEQUENCE [LARGE SCALE GENOMIC DNA]</scope>
    <source>
        <strain evidence="14 15">ESL0284</strain>
    </source>
</reference>
<dbReference type="GO" id="GO:0003848">
    <property type="term" value="F:2-amino-4-hydroxy-6-hydroxymethyldihydropteridine diphosphokinase activity"/>
    <property type="evidence" value="ECO:0007669"/>
    <property type="project" value="UniProtKB-EC"/>
</dbReference>
<accession>A0A318MXX6</accession>
<keyword evidence="7 14" id="KW-0418">Kinase</keyword>
<dbReference type="UniPathway" id="UPA00077">
    <property type="reaction ID" value="UER00155"/>
</dbReference>
<evidence type="ECO:0000256" key="1">
    <source>
        <dbReference type="ARBA" id="ARBA00005051"/>
    </source>
</evidence>
<dbReference type="PANTHER" id="PTHR43071:SF1">
    <property type="entry name" value="2-AMINO-4-HYDROXY-6-HYDROXYMETHYLDIHYDROPTERIDINE PYROPHOSPHOKINASE"/>
    <property type="match status" value="1"/>
</dbReference>
<dbReference type="Gene3D" id="3.30.70.560">
    <property type="entry name" value="7,8-Dihydro-6-hydroxymethylpterin-pyrophosphokinase HPPK"/>
    <property type="match status" value="1"/>
</dbReference>
<dbReference type="EC" id="2.7.6.3" evidence="3"/>
<dbReference type="GO" id="GO:0046654">
    <property type="term" value="P:tetrahydrofolate biosynthetic process"/>
    <property type="evidence" value="ECO:0007669"/>
    <property type="project" value="UniProtKB-UniPathway"/>
</dbReference>
<evidence type="ECO:0000313" key="15">
    <source>
        <dbReference type="Proteomes" id="UP000247565"/>
    </source>
</evidence>
<sequence>MIIISVGSNLPGAWGDNPYEMCQKAFYYLGKKLNDTSMVVSPMYQTTPIPPSSQPLYINGVILFDSQIPCEDLLSILNDLEDKAGRIRQKINESRPLDLDIIAYHDKIIKDSSRLIVPHPRAHLRAFVLYPLRDVLPNWVHPESKKSLDELISELPPDQGIEPYI</sequence>
<dbReference type="SUPFAM" id="SSF55083">
    <property type="entry name" value="6-hydroxymethyl-7,8-dihydropterin pyrophosphokinase, HPPK"/>
    <property type="match status" value="1"/>
</dbReference>
<evidence type="ECO:0000259" key="13">
    <source>
        <dbReference type="Pfam" id="PF01288"/>
    </source>
</evidence>
<evidence type="ECO:0000313" key="14">
    <source>
        <dbReference type="EMBL" id="PXZ01645.1"/>
    </source>
</evidence>
<gene>
    <name evidence="14" type="primary">folK</name>
    <name evidence="14" type="ORF">DK869_01135</name>
</gene>
<comment type="similarity">
    <text evidence="2">Belongs to the HPPK family.</text>
</comment>
<evidence type="ECO:0000256" key="12">
    <source>
        <dbReference type="ARBA" id="ARBA00033413"/>
    </source>
</evidence>
<dbReference type="GO" id="GO:0046656">
    <property type="term" value="P:folic acid biosynthetic process"/>
    <property type="evidence" value="ECO:0007669"/>
    <property type="project" value="UniProtKB-KW"/>
</dbReference>
<protein>
    <recommendedName>
        <fullName evidence="4">2-amino-4-hydroxy-6-hydroxymethyldihydropteridine pyrophosphokinase</fullName>
        <ecNumber evidence="3">2.7.6.3</ecNumber>
    </recommendedName>
    <alternativeName>
        <fullName evidence="11">6-hydroxymethyl-7,8-dihydropterin pyrophosphokinase</fullName>
    </alternativeName>
    <alternativeName>
        <fullName evidence="12">7,8-dihydro-6-hydroxymethylpterin-pyrophosphokinase</fullName>
    </alternativeName>
</protein>
<keyword evidence="15" id="KW-1185">Reference proteome</keyword>
<name>A0A318MXX6_9PROT</name>
<evidence type="ECO:0000256" key="9">
    <source>
        <dbReference type="ARBA" id="ARBA00022909"/>
    </source>
</evidence>
<organism evidence="14 15">
    <name type="scientific">Commensalibacter melissae</name>
    <dbReference type="NCBI Taxonomy" id="2070537"/>
    <lineage>
        <taxon>Bacteria</taxon>
        <taxon>Pseudomonadati</taxon>
        <taxon>Pseudomonadota</taxon>
        <taxon>Alphaproteobacteria</taxon>
        <taxon>Acetobacterales</taxon>
        <taxon>Acetobacteraceae</taxon>
    </lineage>
</organism>
<comment type="function">
    <text evidence="10">Catalyzes the transfer of pyrophosphate from adenosine triphosphate (ATP) to 6-hydroxymethyl-7,8-dihydropterin, an enzymatic step in folate biosynthesis pathway.</text>
</comment>
<evidence type="ECO:0000256" key="2">
    <source>
        <dbReference type="ARBA" id="ARBA00005810"/>
    </source>
</evidence>
<evidence type="ECO:0000256" key="8">
    <source>
        <dbReference type="ARBA" id="ARBA00022840"/>
    </source>
</evidence>
<dbReference type="InterPro" id="IPR035907">
    <property type="entry name" value="Hppk_sf"/>
</dbReference>
<evidence type="ECO:0000256" key="10">
    <source>
        <dbReference type="ARBA" id="ARBA00029409"/>
    </source>
</evidence>
<comment type="caution">
    <text evidence="14">The sequence shown here is derived from an EMBL/GenBank/DDBJ whole genome shotgun (WGS) entry which is preliminary data.</text>
</comment>